<dbReference type="Gene3D" id="1.10.10.60">
    <property type="entry name" value="Homeodomain-like"/>
    <property type="match status" value="1"/>
</dbReference>
<dbReference type="AlphaFoldDB" id="A0A835IRK7"/>
<feature type="region of interest" description="Disordered" evidence="5">
    <location>
        <begin position="539"/>
        <end position="580"/>
    </location>
</feature>
<comment type="caution">
    <text evidence="7">The sequence shown here is derived from an EMBL/GenBank/DDBJ whole genome shotgun (WGS) entry which is preliminary data.</text>
</comment>
<dbReference type="OrthoDB" id="1634742at2759"/>
<evidence type="ECO:0000256" key="4">
    <source>
        <dbReference type="ARBA" id="ARBA00023242"/>
    </source>
</evidence>
<dbReference type="SUPFAM" id="SSF46689">
    <property type="entry name" value="Homeodomain-like"/>
    <property type="match status" value="1"/>
</dbReference>
<evidence type="ECO:0000256" key="3">
    <source>
        <dbReference type="ARBA" id="ARBA00023163"/>
    </source>
</evidence>
<dbReference type="GO" id="GO:0005634">
    <property type="term" value="C:nucleus"/>
    <property type="evidence" value="ECO:0007669"/>
    <property type="project" value="UniProtKB-SubCell"/>
</dbReference>
<dbReference type="Pfam" id="PF24662">
    <property type="entry name" value="DUF7650"/>
    <property type="match status" value="1"/>
</dbReference>
<dbReference type="InterPro" id="IPR017884">
    <property type="entry name" value="SANT_dom"/>
</dbReference>
<dbReference type="PROSITE" id="PS51293">
    <property type="entry name" value="SANT"/>
    <property type="match status" value="1"/>
</dbReference>
<sequence length="938" mass="104802">MQMGSVEEDPCGESIVEDTCATKLITPDSPDIHDKFGEPQVLPRVGDLYQVDIPPQLTESDRLQLLKTPLYQEFSVDIGHSFLLGLPIPVMWIQNGFDRTKVEPLDVLGAVELAEKRNGPIESENNKVINTDTYSGDLKLKVEPLNFASDIRRELGGPSRCAVTGIENKPGLTFSGCNKSKLDKYSVQGYSLAPGSSSSSWSDFEQEGFLLGLYIFGKNFVQAKKFIGSKEMGDILSFYYGNFYRSDRYRRWSDCRKPRSRRCVHGQRIFSGWRQQELLSRLLPNVSEECKNTLVEVSRRFAEGKISLEEYISALKLNVGMKLLIDAVGIGKGKKDLTRIVTEPVKANQIIHTRLEIPVGKACSSLATVDIIKFLTGHFRLSKARSNDLFWEAVWPRLLAKGWHSEQPRNRGYNGSKHSLVFLIPGVKKFSRRRLVKGSQYFDSVSDVLNKVASEPSLVELDIEEHRSSSRDEDESGTKVGMDQDSHFNHQRRRFLQPRVSDTNPDLMKFTVVDTSLVQGEEPFSVRRLRSLPVDTTKVSTQRISRKNDRANFKEPGNKLKSNDIRSNDKENTNTSSASKLISDQVVSGCRVSDLKQGIPIDGSEPTIVLMACHNDNNSSKPDKNPDKIMKVQSIRINGPKQPNVPMDSPKDGDTSMPGRNPGMIKCQFSRRRKHGQSNSIAPVTKRRRLTACSREDATHSEKAICVDHKMREKELLCQMGSSDGDNTCSEVGSYCDKGFTNFSAKDSPGDTTELGSNCFSTEASHETNPPRSLIDLNLLPHVSPDFESCETSATKMENKEDHPGTIGLSFPSEANHQLEDSQVLKTPSRVSTAEQQLGTISRRQSTRNRPLTTKALEALECGFLTSKGKWRSMEPTYEENLIPKTSRRARGKVNSSTNFDNVTNVTLDSIEQQGLEEECSTDTNKVNVPQVLTGKVS</sequence>
<evidence type="ECO:0000256" key="1">
    <source>
        <dbReference type="ARBA" id="ARBA00004123"/>
    </source>
</evidence>
<dbReference type="GO" id="GO:0003714">
    <property type="term" value="F:transcription corepressor activity"/>
    <property type="evidence" value="ECO:0007669"/>
    <property type="project" value="TreeGrafter"/>
</dbReference>
<dbReference type="EMBL" id="JADFTS010000002">
    <property type="protein sequence ID" value="KAF9621017.1"/>
    <property type="molecule type" value="Genomic_DNA"/>
</dbReference>
<name>A0A835IRK7_9MAGN</name>
<dbReference type="PANTHER" id="PTHR13859">
    <property type="entry name" value="ATROPHIN-RELATED"/>
    <property type="match status" value="1"/>
</dbReference>
<reference evidence="7 8" key="1">
    <citation type="submission" date="2020-10" db="EMBL/GenBank/DDBJ databases">
        <title>The Coptis chinensis genome and diversification of protoberbering-type alkaloids.</title>
        <authorList>
            <person name="Wang B."/>
            <person name="Shu S."/>
            <person name="Song C."/>
            <person name="Liu Y."/>
        </authorList>
    </citation>
    <scope>NUCLEOTIDE SEQUENCE [LARGE SCALE GENOMIC DNA]</scope>
    <source>
        <strain evidence="7">HL-2020</strain>
        <tissue evidence="7">Leaf</tissue>
    </source>
</reference>
<evidence type="ECO:0000313" key="8">
    <source>
        <dbReference type="Proteomes" id="UP000631114"/>
    </source>
</evidence>
<feature type="region of interest" description="Disordered" evidence="5">
    <location>
        <begin position="638"/>
        <end position="683"/>
    </location>
</feature>
<dbReference type="InterPro" id="IPR057712">
    <property type="entry name" value="DUF7952"/>
</dbReference>
<feature type="domain" description="SANT" evidence="6">
    <location>
        <begin position="196"/>
        <end position="247"/>
    </location>
</feature>
<gene>
    <name evidence="7" type="ORF">IFM89_015839</name>
</gene>
<evidence type="ECO:0000256" key="5">
    <source>
        <dbReference type="SAM" id="MobiDB-lite"/>
    </source>
</evidence>
<feature type="compositionally biased region" description="Basic and acidic residues" evidence="5">
    <location>
        <begin position="546"/>
        <end position="572"/>
    </location>
</feature>
<keyword evidence="3" id="KW-0804">Transcription</keyword>
<accession>A0A835IRK7</accession>
<evidence type="ECO:0000313" key="7">
    <source>
        <dbReference type="EMBL" id="KAF9621017.1"/>
    </source>
</evidence>
<dbReference type="InterPro" id="IPR009057">
    <property type="entry name" value="Homeodomain-like_sf"/>
</dbReference>
<evidence type="ECO:0000256" key="2">
    <source>
        <dbReference type="ARBA" id="ARBA00023015"/>
    </source>
</evidence>
<dbReference type="Pfam" id="PF25826">
    <property type="entry name" value="DUF7952"/>
    <property type="match status" value="1"/>
</dbReference>
<proteinExistence type="predicted"/>
<comment type="subcellular location">
    <subcellularLocation>
        <location evidence="1">Nucleus</location>
    </subcellularLocation>
</comment>
<feature type="region of interest" description="Disordered" evidence="5">
    <location>
        <begin position="464"/>
        <end position="484"/>
    </location>
</feature>
<keyword evidence="8" id="KW-1185">Reference proteome</keyword>
<keyword evidence="2" id="KW-0805">Transcription regulation</keyword>
<dbReference type="FunFam" id="1.10.10.60:FF:000374">
    <property type="entry name" value="Arginine-glutamic acid dipeptide repeat protein"/>
    <property type="match status" value="1"/>
</dbReference>
<dbReference type="InterPro" id="IPR056067">
    <property type="entry name" value="DUF7650"/>
</dbReference>
<keyword evidence="4" id="KW-0539">Nucleus</keyword>
<dbReference type="Proteomes" id="UP000631114">
    <property type="component" value="Unassembled WGS sequence"/>
</dbReference>
<protein>
    <recommendedName>
        <fullName evidence="6">SANT domain-containing protein</fullName>
    </recommendedName>
</protein>
<organism evidence="7 8">
    <name type="scientific">Coptis chinensis</name>
    <dbReference type="NCBI Taxonomy" id="261450"/>
    <lineage>
        <taxon>Eukaryota</taxon>
        <taxon>Viridiplantae</taxon>
        <taxon>Streptophyta</taxon>
        <taxon>Embryophyta</taxon>
        <taxon>Tracheophyta</taxon>
        <taxon>Spermatophyta</taxon>
        <taxon>Magnoliopsida</taxon>
        <taxon>Ranunculales</taxon>
        <taxon>Ranunculaceae</taxon>
        <taxon>Coptidoideae</taxon>
        <taxon>Coptis</taxon>
    </lineage>
</organism>
<evidence type="ECO:0000259" key="6">
    <source>
        <dbReference type="PROSITE" id="PS51293"/>
    </source>
</evidence>
<dbReference type="PANTHER" id="PTHR13859:SF11">
    <property type="entry name" value="GRUNGE, ISOFORM J"/>
    <property type="match status" value="1"/>
</dbReference>